<feature type="region of interest" description="Disordered" evidence="1">
    <location>
        <begin position="1"/>
        <end position="49"/>
    </location>
</feature>
<accession>A0A918ATZ4</accession>
<comment type="caution">
    <text evidence="2">The sequence shown here is derived from an EMBL/GenBank/DDBJ whole genome shotgun (WGS) entry which is preliminary data.</text>
</comment>
<reference evidence="2" key="1">
    <citation type="journal article" date="2014" name="Int. J. Syst. Evol. Microbiol.">
        <title>Complete genome sequence of Corynebacterium casei LMG S-19264T (=DSM 44701T), isolated from a smear-ripened cheese.</title>
        <authorList>
            <consortium name="US DOE Joint Genome Institute (JGI-PGF)"/>
            <person name="Walter F."/>
            <person name="Albersmeier A."/>
            <person name="Kalinowski J."/>
            <person name="Ruckert C."/>
        </authorList>
    </citation>
    <scope>NUCLEOTIDE SEQUENCE</scope>
    <source>
        <strain evidence="2">JCM 3313</strain>
    </source>
</reference>
<evidence type="ECO:0000256" key="1">
    <source>
        <dbReference type="SAM" id="MobiDB-lite"/>
    </source>
</evidence>
<dbReference type="AlphaFoldDB" id="A0A918ATZ4"/>
<evidence type="ECO:0000313" key="3">
    <source>
        <dbReference type="Proteomes" id="UP000639606"/>
    </source>
</evidence>
<organism evidence="2 3">
    <name type="scientific">Saccharothrix coeruleofusca</name>
    <dbReference type="NCBI Taxonomy" id="33919"/>
    <lineage>
        <taxon>Bacteria</taxon>
        <taxon>Bacillati</taxon>
        <taxon>Actinomycetota</taxon>
        <taxon>Actinomycetes</taxon>
        <taxon>Pseudonocardiales</taxon>
        <taxon>Pseudonocardiaceae</taxon>
        <taxon>Saccharothrix</taxon>
    </lineage>
</organism>
<dbReference type="Proteomes" id="UP000639606">
    <property type="component" value="Unassembled WGS sequence"/>
</dbReference>
<dbReference type="RefSeq" id="WP_189227506.1">
    <property type="nucleotide sequence ID" value="NZ_BMRG01000028.1"/>
</dbReference>
<reference evidence="2" key="2">
    <citation type="submission" date="2020-09" db="EMBL/GenBank/DDBJ databases">
        <authorList>
            <person name="Sun Q."/>
            <person name="Ohkuma M."/>
        </authorList>
    </citation>
    <scope>NUCLEOTIDE SEQUENCE</scope>
    <source>
        <strain evidence="2">JCM 3313</strain>
    </source>
</reference>
<sequence length="49" mass="4968">MTSTPHAATALQSCGTAEADRAGSAPPPRGADVPPRGAREARRTVVVPE</sequence>
<evidence type="ECO:0000313" key="2">
    <source>
        <dbReference type="EMBL" id="GGP85330.1"/>
    </source>
</evidence>
<proteinExistence type="predicted"/>
<name>A0A918ATZ4_9PSEU</name>
<gene>
    <name evidence="2" type="ORF">GCM10010185_68860</name>
</gene>
<protein>
    <submittedName>
        <fullName evidence="2">Uncharacterized protein</fullName>
    </submittedName>
</protein>
<feature type="compositionally biased region" description="Polar residues" evidence="1">
    <location>
        <begin position="1"/>
        <end position="15"/>
    </location>
</feature>
<dbReference type="EMBL" id="BMRG01000028">
    <property type="protein sequence ID" value="GGP85330.1"/>
    <property type="molecule type" value="Genomic_DNA"/>
</dbReference>
<keyword evidence="3" id="KW-1185">Reference proteome</keyword>